<organism evidence="1 2">
    <name type="scientific">Fibrella aestuarina BUZ 2</name>
    <dbReference type="NCBI Taxonomy" id="1166018"/>
    <lineage>
        <taxon>Bacteria</taxon>
        <taxon>Pseudomonadati</taxon>
        <taxon>Bacteroidota</taxon>
        <taxon>Cytophagia</taxon>
        <taxon>Cytophagales</taxon>
        <taxon>Spirosomataceae</taxon>
        <taxon>Fibrella</taxon>
    </lineage>
</organism>
<dbReference type="PATRIC" id="fig|1166018.3.peg.3139"/>
<sequence length="180" mass="19781">MKRRQALQTLSASLGAMLVVPEWANGWSRQSLGTLPNAFTADQTALLTGVVDTFIPETDTPGAKSLGVATFVQKMVADCYEPKAQTTLSNGLNAADALARQTYNRPFTEADTAQRIDVLKRMEQSTDADQKAFYQLVKGLTIRGYMTSEYVMTNLTHYEMIPGRYHGCVPVPAKPISQTK</sequence>
<dbReference type="STRING" id="1166018.FAES_1408"/>
<evidence type="ECO:0000313" key="2">
    <source>
        <dbReference type="Proteomes" id="UP000011058"/>
    </source>
</evidence>
<gene>
    <name evidence="1" type="ORF">FAES_1408</name>
</gene>
<reference evidence="1 2" key="1">
    <citation type="journal article" date="2012" name="J. Bacteriol.">
        <title>Genome Sequence of Fibrella aestuarina BUZ 2T, a Filamentous Marine Bacterium.</title>
        <authorList>
            <person name="Filippini M."/>
            <person name="Qi W."/>
            <person name="Blom J."/>
            <person name="Goesmann A."/>
            <person name="Smits T.H."/>
            <person name="Bagheri H.C."/>
        </authorList>
    </citation>
    <scope>NUCLEOTIDE SEQUENCE [LARGE SCALE GENOMIC DNA]</scope>
    <source>
        <strain evidence="2">BUZ 2T</strain>
    </source>
</reference>
<keyword evidence="2" id="KW-1185">Reference proteome</keyword>
<evidence type="ECO:0000313" key="1">
    <source>
        <dbReference type="EMBL" id="CCG99418.1"/>
    </source>
</evidence>
<dbReference type="Proteomes" id="UP000011058">
    <property type="component" value="Chromosome"/>
</dbReference>
<protein>
    <recommendedName>
        <fullName evidence="3">Twin-arginine translocation pathway signal</fullName>
    </recommendedName>
</protein>
<dbReference type="Pfam" id="PF13618">
    <property type="entry name" value="Gluconate_2-dh3"/>
    <property type="match status" value="1"/>
</dbReference>
<dbReference type="RefSeq" id="WP_015330517.1">
    <property type="nucleotide sequence ID" value="NC_020054.1"/>
</dbReference>
<dbReference type="eggNOG" id="ENOG50309X8">
    <property type="taxonomic scope" value="Bacteria"/>
</dbReference>
<name>I0K5L5_9BACT</name>
<dbReference type="InterPro" id="IPR027056">
    <property type="entry name" value="Gluconate_2DH_su3"/>
</dbReference>
<evidence type="ECO:0008006" key="3">
    <source>
        <dbReference type="Google" id="ProtNLM"/>
    </source>
</evidence>
<proteinExistence type="predicted"/>
<dbReference type="AlphaFoldDB" id="I0K5L5"/>
<dbReference type="KEGG" id="fae:FAES_1408"/>
<accession>I0K5L5</accession>
<dbReference type="EMBL" id="HE796683">
    <property type="protein sequence ID" value="CCG99418.1"/>
    <property type="molecule type" value="Genomic_DNA"/>
</dbReference>
<dbReference type="HOGENOM" id="CLU_089930_1_0_10"/>